<accession>A0ABU2EFK4</accession>
<dbReference type="EMBL" id="JAVLSJ010000001">
    <property type="protein sequence ID" value="MDR9846913.1"/>
    <property type="molecule type" value="Genomic_DNA"/>
</dbReference>
<dbReference type="PANTHER" id="PTHR43685:SF10">
    <property type="entry name" value="LACTO-N-NEOTETRAOSE BIOSYNTHESIS GLYCOSYL TRANSFERASE LGTA"/>
    <property type="match status" value="1"/>
</dbReference>
<keyword evidence="3" id="KW-1185">Reference proteome</keyword>
<keyword evidence="2" id="KW-0808">Transferase</keyword>
<dbReference type="SUPFAM" id="SSF53448">
    <property type="entry name" value="Nucleotide-diphospho-sugar transferases"/>
    <property type="match status" value="1"/>
</dbReference>
<dbReference type="Pfam" id="PF00535">
    <property type="entry name" value="Glycos_transf_2"/>
    <property type="match status" value="1"/>
</dbReference>
<evidence type="ECO:0000313" key="3">
    <source>
        <dbReference type="Proteomes" id="UP001246576"/>
    </source>
</evidence>
<dbReference type="GO" id="GO:0016757">
    <property type="term" value="F:glycosyltransferase activity"/>
    <property type="evidence" value="ECO:0007669"/>
    <property type="project" value="UniProtKB-KW"/>
</dbReference>
<sequence>MATIDVLLPVKNGVDFLAESLDSLKAQSFKDWRVLVLDHGSDDGSAEMAARYHEADPRIELHSFPEADGLSGLLNKGLEISDCRYVMRHDADDVCYPERMALSLAAFEQDRQCVAIGGQADVINAAGAPIGDMSMPIGRLRVGAASLFRNPIAHPTAMLDFAQVQKAGIRYGSDFMGVFAPEQQMVVKNLAEDYFLFGQLAVQGKCNNVPHKLIKYRWHGNNVSARRFDDQMKVSLQISRYLSRAFAQMKQQPYFDPAPFCNHGGILFELEGRSDFSAEFERMAASVRAGFEGSPEVERELRFRKIADTRNSALLLWRYFLFQSREVPETGEWNAIRSWLIRRLPGKRRMSVLPEGVPA</sequence>
<dbReference type="RefSeq" id="WP_121039707.1">
    <property type="nucleotide sequence ID" value="NZ_JAVLSJ010000001.1"/>
</dbReference>
<dbReference type="InterPro" id="IPR050834">
    <property type="entry name" value="Glycosyltransf_2"/>
</dbReference>
<dbReference type="InterPro" id="IPR029044">
    <property type="entry name" value="Nucleotide-diphossugar_trans"/>
</dbReference>
<feature type="domain" description="Glycosyltransferase 2-like" evidence="1">
    <location>
        <begin position="6"/>
        <end position="118"/>
    </location>
</feature>
<comment type="caution">
    <text evidence="2">The sequence shown here is derived from an EMBL/GenBank/DDBJ whole genome shotgun (WGS) entry which is preliminary data.</text>
</comment>
<evidence type="ECO:0000313" key="2">
    <source>
        <dbReference type="EMBL" id="MDR9846913.1"/>
    </source>
</evidence>
<proteinExistence type="predicted"/>
<dbReference type="PANTHER" id="PTHR43685">
    <property type="entry name" value="GLYCOSYLTRANSFERASE"/>
    <property type="match status" value="1"/>
</dbReference>
<dbReference type="Gene3D" id="3.90.550.10">
    <property type="entry name" value="Spore Coat Polysaccharide Biosynthesis Protein SpsA, Chain A"/>
    <property type="match status" value="1"/>
</dbReference>
<dbReference type="CDD" id="cd00761">
    <property type="entry name" value="Glyco_tranf_GTA_type"/>
    <property type="match status" value="1"/>
</dbReference>
<organism evidence="2 3">
    <name type="scientific">Herbaspirillum huttiense subsp. lycopersici</name>
    <dbReference type="NCBI Taxonomy" id="3074428"/>
    <lineage>
        <taxon>Bacteria</taxon>
        <taxon>Pseudomonadati</taxon>
        <taxon>Pseudomonadota</taxon>
        <taxon>Betaproteobacteria</taxon>
        <taxon>Burkholderiales</taxon>
        <taxon>Oxalobacteraceae</taxon>
        <taxon>Herbaspirillum</taxon>
    </lineage>
</organism>
<reference evidence="2" key="1">
    <citation type="submission" date="2023-09" db="EMBL/GenBank/DDBJ databases">
        <title>Description of first Herbaspirillum huttiense subsp. nephrolepsisexaltata and Herbaspirillum huttiense subsp. lycopersicon.</title>
        <authorList>
            <person name="Poudel M."/>
            <person name="Sharma A."/>
            <person name="Goss E."/>
            <person name="Tapia J.H."/>
            <person name="Harmon C.M."/>
            <person name="Jones J.B."/>
        </authorList>
    </citation>
    <scope>NUCLEOTIDE SEQUENCE</scope>
    <source>
        <strain evidence="2">SE1</strain>
    </source>
</reference>
<dbReference type="Proteomes" id="UP001246576">
    <property type="component" value="Unassembled WGS sequence"/>
</dbReference>
<gene>
    <name evidence="2" type="ORF">RI048_01650</name>
</gene>
<evidence type="ECO:0000259" key="1">
    <source>
        <dbReference type="Pfam" id="PF00535"/>
    </source>
</evidence>
<keyword evidence="2" id="KW-0328">Glycosyltransferase</keyword>
<dbReference type="EC" id="2.4.-.-" evidence="2"/>
<name>A0ABU2EFK4_9BURK</name>
<dbReference type="InterPro" id="IPR001173">
    <property type="entry name" value="Glyco_trans_2-like"/>
</dbReference>
<protein>
    <submittedName>
        <fullName evidence="2">Glycosyltransferase family A protein</fullName>
        <ecNumber evidence="2">2.4.-.-</ecNumber>
    </submittedName>
</protein>